<dbReference type="PANTHER" id="PTHR34475:SF1">
    <property type="entry name" value="CYTOSKELETON PROTEIN RODZ"/>
    <property type="match status" value="1"/>
</dbReference>
<protein>
    <recommendedName>
        <fullName evidence="3">HTH cro/C1-type domain-containing protein</fullName>
    </recommendedName>
</protein>
<gene>
    <name evidence="4" type="ORF">CHR90_13305</name>
</gene>
<evidence type="ECO:0000256" key="1">
    <source>
        <dbReference type="SAM" id="MobiDB-lite"/>
    </source>
</evidence>
<comment type="caution">
    <text evidence="4">The sequence shown here is derived from an EMBL/GenBank/DDBJ whole genome shotgun (WGS) entry which is preliminary data.</text>
</comment>
<dbReference type="Pfam" id="PF13413">
    <property type="entry name" value="HTH_25"/>
    <property type="match status" value="1"/>
</dbReference>
<proteinExistence type="predicted"/>
<evidence type="ECO:0000256" key="2">
    <source>
        <dbReference type="SAM" id="Phobius"/>
    </source>
</evidence>
<dbReference type="Proteomes" id="UP000216361">
    <property type="component" value="Unassembled WGS sequence"/>
</dbReference>
<dbReference type="SUPFAM" id="SSF47413">
    <property type="entry name" value="lambda repressor-like DNA-binding domains"/>
    <property type="match status" value="1"/>
</dbReference>
<keyword evidence="5" id="KW-1185">Reference proteome</keyword>
<dbReference type="PROSITE" id="PS50943">
    <property type="entry name" value="HTH_CROC1"/>
    <property type="match status" value="1"/>
</dbReference>
<evidence type="ECO:0000313" key="5">
    <source>
        <dbReference type="Proteomes" id="UP000216361"/>
    </source>
</evidence>
<dbReference type="InterPro" id="IPR010982">
    <property type="entry name" value="Lambda_DNA-bd_dom_sf"/>
</dbReference>
<dbReference type="Gene3D" id="1.10.260.40">
    <property type="entry name" value="lambda repressor-like DNA-binding domains"/>
    <property type="match status" value="1"/>
</dbReference>
<keyword evidence="2" id="KW-0812">Transmembrane</keyword>
<dbReference type="InterPro" id="IPR001387">
    <property type="entry name" value="Cro/C1-type_HTH"/>
</dbReference>
<dbReference type="GO" id="GO:0003677">
    <property type="term" value="F:DNA binding"/>
    <property type="evidence" value="ECO:0007669"/>
    <property type="project" value="InterPro"/>
</dbReference>
<organism evidence="4 5">
    <name type="scientific">Elstera cyanobacteriorum</name>
    <dbReference type="NCBI Taxonomy" id="2022747"/>
    <lineage>
        <taxon>Bacteria</taxon>
        <taxon>Pseudomonadati</taxon>
        <taxon>Pseudomonadota</taxon>
        <taxon>Alphaproteobacteria</taxon>
        <taxon>Rhodospirillales</taxon>
        <taxon>Rhodospirillaceae</taxon>
        <taxon>Elstera</taxon>
    </lineage>
</organism>
<evidence type="ECO:0000313" key="4">
    <source>
        <dbReference type="EMBL" id="OYQ17942.1"/>
    </source>
</evidence>
<accession>A0A255XM07</accession>
<feature type="compositionally biased region" description="Pro residues" evidence="1">
    <location>
        <begin position="235"/>
        <end position="253"/>
    </location>
</feature>
<feature type="domain" description="HTH cro/C1-type" evidence="3">
    <location>
        <begin position="23"/>
        <end position="83"/>
    </location>
</feature>
<feature type="compositionally biased region" description="Pro residues" evidence="1">
    <location>
        <begin position="265"/>
        <end position="275"/>
    </location>
</feature>
<name>A0A255XM07_9PROT</name>
<dbReference type="EMBL" id="NOXS01000033">
    <property type="protein sequence ID" value="OYQ17942.1"/>
    <property type="molecule type" value="Genomic_DNA"/>
</dbReference>
<dbReference type="InterPro" id="IPR050400">
    <property type="entry name" value="Bact_Cytoskel_RodZ"/>
</dbReference>
<dbReference type="AlphaFoldDB" id="A0A255XM07"/>
<dbReference type="PANTHER" id="PTHR34475">
    <property type="match status" value="1"/>
</dbReference>
<feature type="compositionally biased region" description="Low complexity" evidence="1">
    <location>
        <begin position="184"/>
        <end position="212"/>
    </location>
</feature>
<dbReference type="SMART" id="SM00530">
    <property type="entry name" value="HTH_XRE"/>
    <property type="match status" value="1"/>
</dbReference>
<dbReference type="OrthoDB" id="9790252at2"/>
<dbReference type="Pfam" id="PF13464">
    <property type="entry name" value="RodZ_C"/>
    <property type="match status" value="1"/>
</dbReference>
<feature type="region of interest" description="Disordered" evidence="1">
    <location>
        <begin position="158"/>
        <end position="280"/>
    </location>
</feature>
<reference evidence="4 5" key="1">
    <citation type="submission" date="2017-07" db="EMBL/GenBank/DDBJ databases">
        <title>Elstera cyanobacteriorum sp. nov., a novel bacterium isolated from cyanobacterial aggregates in a eutrophic lake.</title>
        <authorList>
            <person name="Cai H."/>
        </authorList>
    </citation>
    <scope>NUCLEOTIDE SEQUENCE [LARGE SCALE GENOMIC DNA]</scope>
    <source>
        <strain evidence="4 5">TH019</strain>
    </source>
</reference>
<dbReference type="RefSeq" id="WP_094409504.1">
    <property type="nucleotide sequence ID" value="NZ_BMJZ01000002.1"/>
</dbReference>
<dbReference type="InterPro" id="IPR025194">
    <property type="entry name" value="RodZ-like_C"/>
</dbReference>
<keyword evidence="2" id="KW-1133">Transmembrane helix</keyword>
<dbReference type="PRINTS" id="PR01217">
    <property type="entry name" value="PRICHEXTENSN"/>
</dbReference>
<feature type="transmembrane region" description="Helical" evidence="2">
    <location>
        <begin position="115"/>
        <end position="135"/>
    </location>
</feature>
<feature type="compositionally biased region" description="Pro residues" evidence="1">
    <location>
        <begin position="213"/>
        <end position="227"/>
    </location>
</feature>
<sequence>MSPQSSSPAPHAGESHSSLGQALRVAREAHGVSLDEAAAALRIKAAYLHGLETGQYDQLPGTAYAIGFVRTYADYLGLNGADLVQRFKAETTGGQGPRTTLTFPSPAPRGRVPGIGPLLIALIVAALIAGVWFFWRTEAQNLLSSVPEVPERLRSLVQGSPAPEAPTPPQTATSAQILPPPVAGSPAPAAGSTITMPPTVTAAPAPQVAAAVPAPPVPPQPPLPAPAEPVRHLAPIPPPPVAAAPEDQPPPPPEDTKPAASGPIAAPPAPPPVAAPPADGRVFGAVNDPVRVIIRSKGESWVQVRDGDNQAVMTRVLRAGDQYRVPNRPGLTLMTGNAGALEVTVDGAPAPALGPIGMVRRAVPLDPERLKQGTLE</sequence>
<evidence type="ECO:0000259" key="3">
    <source>
        <dbReference type="PROSITE" id="PS50943"/>
    </source>
</evidence>
<keyword evidence="2" id="KW-0472">Membrane</keyword>
<feature type="region of interest" description="Disordered" evidence="1">
    <location>
        <begin position="1"/>
        <end position="20"/>
    </location>
</feature>